<sequence>MGACDHPATNQPGRNRRFGSTLCYPDSGRFCFQYRKGSNEVEDDLRQVFNSNTEECNK</sequence>
<organism evidence="1 2">
    <name type="scientific">Mariniblastus fucicola</name>
    <dbReference type="NCBI Taxonomy" id="980251"/>
    <lineage>
        <taxon>Bacteria</taxon>
        <taxon>Pseudomonadati</taxon>
        <taxon>Planctomycetota</taxon>
        <taxon>Planctomycetia</taxon>
        <taxon>Pirellulales</taxon>
        <taxon>Pirellulaceae</taxon>
        <taxon>Mariniblastus</taxon>
    </lineage>
</organism>
<evidence type="ECO:0000313" key="1">
    <source>
        <dbReference type="EMBL" id="QEG21984.1"/>
    </source>
</evidence>
<protein>
    <submittedName>
        <fullName evidence="1">Uncharacterized protein</fullName>
    </submittedName>
</protein>
<keyword evidence="2" id="KW-1185">Reference proteome</keyword>
<name>A0A5B9P6S6_9BACT</name>
<reference evidence="1 2" key="1">
    <citation type="submission" date="2019-08" db="EMBL/GenBank/DDBJ databases">
        <title>Deep-cultivation of Planctomycetes and their phenomic and genomic characterization uncovers novel biology.</title>
        <authorList>
            <person name="Wiegand S."/>
            <person name="Jogler M."/>
            <person name="Boedeker C."/>
            <person name="Pinto D."/>
            <person name="Vollmers J."/>
            <person name="Rivas-Marin E."/>
            <person name="Kohn T."/>
            <person name="Peeters S.H."/>
            <person name="Heuer A."/>
            <person name="Rast P."/>
            <person name="Oberbeckmann S."/>
            <person name="Bunk B."/>
            <person name="Jeske O."/>
            <person name="Meyerdierks A."/>
            <person name="Storesund J.E."/>
            <person name="Kallscheuer N."/>
            <person name="Luecker S."/>
            <person name="Lage O.M."/>
            <person name="Pohl T."/>
            <person name="Merkel B.J."/>
            <person name="Hornburger P."/>
            <person name="Mueller R.-W."/>
            <person name="Bruemmer F."/>
            <person name="Labrenz M."/>
            <person name="Spormann A.M."/>
            <person name="Op den Camp H."/>
            <person name="Overmann J."/>
            <person name="Amann R."/>
            <person name="Jetten M.S.M."/>
            <person name="Mascher T."/>
            <person name="Medema M.H."/>
            <person name="Devos D.P."/>
            <person name="Kaster A.-K."/>
            <person name="Ovreas L."/>
            <person name="Rohde M."/>
            <person name="Galperin M.Y."/>
            <person name="Jogler C."/>
        </authorList>
    </citation>
    <scope>NUCLEOTIDE SEQUENCE [LARGE SCALE GENOMIC DNA]</scope>
    <source>
        <strain evidence="1 2">FC18</strain>
    </source>
</reference>
<dbReference type="EMBL" id="CP042912">
    <property type="protein sequence ID" value="QEG21984.1"/>
    <property type="molecule type" value="Genomic_DNA"/>
</dbReference>
<dbReference type="Proteomes" id="UP000322214">
    <property type="component" value="Chromosome"/>
</dbReference>
<evidence type="ECO:0000313" key="2">
    <source>
        <dbReference type="Proteomes" id="UP000322214"/>
    </source>
</evidence>
<gene>
    <name evidence="1" type="ORF">MFFC18_18450</name>
</gene>
<dbReference type="KEGG" id="mff:MFFC18_18450"/>
<dbReference type="AlphaFoldDB" id="A0A5B9P6S6"/>
<accession>A0A5B9P6S6</accession>
<proteinExistence type="predicted"/>